<feature type="binding site" evidence="8">
    <location>
        <position position="232"/>
    </location>
    <ligand>
        <name>L-ornithine</name>
        <dbReference type="ChEBI" id="CHEBI:46911"/>
    </ligand>
</feature>
<dbReference type="Gene3D" id="3.40.50.1370">
    <property type="entry name" value="Aspartate/ornithine carbamoyltransferase"/>
    <property type="match status" value="2"/>
</dbReference>
<feature type="binding site" evidence="8">
    <location>
        <position position="320"/>
    </location>
    <ligand>
        <name>carbamoyl phosphate</name>
        <dbReference type="ChEBI" id="CHEBI:58228"/>
    </ligand>
</feature>
<feature type="binding site" evidence="8">
    <location>
        <position position="168"/>
    </location>
    <ligand>
        <name>L-ornithine</name>
        <dbReference type="ChEBI" id="CHEBI:46911"/>
    </ligand>
</feature>
<dbReference type="GO" id="GO:0005737">
    <property type="term" value="C:cytoplasm"/>
    <property type="evidence" value="ECO:0007669"/>
    <property type="project" value="UniProtKB-SubCell"/>
</dbReference>
<dbReference type="GO" id="GO:0004585">
    <property type="term" value="F:ornithine carbamoyltransferase activity"/>
    <property type="evidence" value="ECO:0007669"/>
    <property type="project" value="UniProtKB-UniRule"/>
</dbReference>
<dbReference type="NCBIfam" id="TIGR00658">
    <property type="entry name" value="orni_carb_tr"/>
    <property type="match status" value="1"/>
</dbReference>
<dbReference type="InterPro" id="IPR024904">
    <property type="entry name" value="OTCase_ArgI"/>
</dbReference>
<dbReference type="PANTHER" id="PTHR45753">
    <property type="entry name" value="ORNITHINE CARBAMOYLTRANSFERASE, MITOCHONDRIAL"/>
    <property type="match status" value="1"/>
</dbReference>
<dbReference type="PATRIC" id="fig|118101.4.peg.364"/>
<comment type="catalytic activity">
    <reaction evidence="7 8">
        <text>carbamoyl phosphate + L-ornithine = L-citrulline + phosphate + H(+)</text>
        <dbReference type="Rhea" id="RHEA:19513"/>
        <dbReference type="ChEBI" id="CHEBI:15378"/>
        <dbReference type="ChEBI" id="CHEBI:43474"/>
        <dbReference type="ChEBI" id="CHEBI:46911"/>
        <dbReference type="ChEBI" id="CHEBI:57743"/>
        <dbReference type="ChEBI" id="CHEBI:58228"/>
        <dbReference type="EC" id="2.1.3.3"/>
    </reaction>
</comment>
<dbReference type="InterPro" id="IPR002292">
    <property type="entry name" value="Orn/put_carbamltrans"/>
</dbReference>
<protein>
    <recommendedName>
        <fullName evidence="4 8">Ornithine carbamoyltransferase</fullName>
        <shortName evidence="8">OTCase</shortName>
        <ecNumber evidence="4 8">2.1.3.3</ecNumber>
    </recommendedName>
</protein>
<dbReference type="PROSITE" id="PS00097">
    <property type="entry name" value="CARBAMOYLTRANSFERASE"/>
    <property type="match status" value="1"/>
</dbReference>
<evidence type="ECO:0000256" key="5">
    <source>
        <dbReference type="ARBA" id="ARBA00022490"/>
    </source>
</evidence>
<reference evidence="11 12" key="1">
    <citation type="submission" date="2015-11" db="EMBL/GenBank/DDBJ databases">
        <title>The complete genome of Buchnera aphidicola from Diuraphis noxia biotype SAM.</title>
        <authorList>
            <person name="Burger N.F.V."/>
            <person name="Oberholster A.-M."/>
        </authorList>
    </citation>
    <scope>NUCLEOTIDE SEQUENCE [LARGE SCALE GENOMIC DNA]</scope>
    <source>
        <strain evidence="11">SAM</strain>
    </source>
</reference>
<dbReference type="HAMAP" id="MF_01109">
    <property type="entry name" value="OTCase"/>
    <property type="match status" value="1"/>
</dbReference>
<feature type="domain" description="Aspartate/ornithine carbamoyltransferase carbamoyl-P binding" evidence="10">
    <location>
        <begin position="7"/>
        <end position="147"/>
    </location>
</feature>
<evidence type="ECO:0000256" key="1">
    <source>
        <dbReference type="ARBA" id="ARBA00003822"/>
    </source>
</evidence>
<dbReference type="InterPro" id="IPR036901">
    <property type="entry name" value="Asp/Orn_carbamoylTrfase_sf"/>
</dbReference>
<dbReference type="GO" id="GO:0016597">
    <property type="term" value="F:amino acid binding"/>
    <property type="evidence" value="ECO:0007669"/>
    <property type="project" value="InterPro"/>
</dbReference>
<keyword evidence="5 8" id="KW-0963">Cytoplasm</keyword>
<dbReference type="OrthoDB" id="9802587at2"/>
<evidence type="ECO:0000313" key="12">
    <source>
        <dbReference type="Proteomes" id="UP000093070"/>
    </source>
</evidence>
<accession>A0A1B2H8M7</accession>
<evidence type="ECO:0000259" key="9">
    <source>
        <dbReference type="Pfam" id="PF00185"/>
    </source>
</evidence>
<evidence type="ECO:0000256" key="3">
    <source>
        <dbReference type="ARBA" id="ARBA00007805"/>
    </source>
</evidence>
<comment type="similarity">
    <text evidence="3 8">Belongs to the aspartate/ornithine carbamoyltransferase superfamily. OTCase family.</text>
</comment>
<comment type="subcellular location">
    <subcellularLocation>
        <location evidence="2 8">Cytoplasm</location>
    </subcellularLocation>
</comment>
<keyword evidence="6 8" id="KW-0808">Transferase</keyword>
<organism evidence="11 12">
    <name type="scientific">Buchnera aphidicola subsp. Diuraphis noxia</name>
    <dbReference type="NCBI Taxonomy" id="118101"/>
    <lineage>
        <taxon>Bacteria</taxon>
        <taxon>Pseudomonadati</taxon>
        <taxon>Pseudomonadota</taxon>
        <taxon>Gammaproteobacteria</taxon>
        <taxon>Enterobacterales</taxon>
        <taxon>Erwiniaceae</taxon>
        <taxon>Buchnera</taxon>
    </lineage>
</organism>
<feature type="binding site" evidence="8">
    <location>
        <position position="107"/>
    </location>
    <ligand>
        <name>carbamoyl phosphate</name>
        <dbReference type="ChEBI" id="CHEBI:58228"/>
    </ligand>
</feature>
<dbReference type="RefSeq" id="WP_075433395.1">
    <property type="nucleotide sequence ID" value="NZ_CP013259.1"/>
</dbReference>
<gene>
    <name evidence="11" type="ORF">ATN01_01825</name>
</gene>
<evidence type="ECO:0000256" key="6">
    <source>
        <dbReference type="ARBA" id="ARBA00022679"/>
    </source>
</evidence>
<dbReference type="EMBL" id="CP013259">
    <property type="protein sequence ID" value="ANZ22573.1"/>
    <property type="molecule type" value="Genomic_DNA"/>
</dbReference>
<feature type="binding site" evidence="8">
    <location>
        <begin position="274"/>
        <end position="275"/>
    </location>
    <ligand>
        <name>carbamoyl phosphate</name>
        <dbReference type="ChEBI" id="CHEBI:58228"/>
    </ligand>
</feature>
<dbReference type="GO" id="GO:0042450">
    <property type="term" value="P:L-arginine biosynthetic process via ornithine"/>
    <property type="evidence" value="ECO:0007669"/>
    <property type="project" value="UniProtKB-UniRule"/>
</dbReference>
<dbReference type="GO" id="GO:0019240">
    <property type="term" value="P:citrulline biosynthetic process"/>
    <property type="evidence" value="ECO:0007669"/>
    <property type="project" value="TreeGrafter"/>
</dbReference>
<proteinExistence type="inferred from homology"/>
<evidence type="ECO:0000256" key="4">
    <source>
        <dbReference type="ARBA" id="ARBA00013007"/>
    </source>
</evidence>
<comment type="caution">
    <text evidence="8">Lacks conserved residue(s) required for the propagation of feature annotation.</text>
</comment>
<dbReference type="InterPro" id="IPR006131">
    <property type="entry name" value="Asp_carbamoyltransf_Asp/Orn-bd"/>
</dbReference>
<dbReference type="Proteomes" id="UP000093070">
    <property type="component" value="Chromosome"/>
</dbReference>
<dbReference type="SUPFAM" id="SSF53671">
    <property type="entry name" value="Aspartate/ornithine carbamoyltransferase"/>
    <property type="match status" value="1"/>
</dbReference>
<dbReference type="PRINTS" id="PR00102">
    <property type="entry name" value="OTCASE"/>
</dbReference>
<evidence type="ECO:0000259" key="10">
    <source>
        <dbReference type="Pfam" id="PF02729"/>
    </source>
</evidence>
<dbReference type="PRINTS" id="PR00100">
    <property type="entry name" value="AOTCASE"/>
</dbReference>
<dbReference type="STRING" id="118101.ATN01_01825"/>
<name>A0A1B2H8M7_BUCDN</name>
<evidence type="ECO:0000313" key="11">
    <source>
        <dbReference type="EMBL" id="ANZ22573.1"/>
    </source>
</evidence>
<dbReference type="PANTHER" id="PTHR45753:SF4">
    <property type="entry name" value="ORNITHINE CARBAMOYLTRANSFERASE SUBUNIT F-RELATED"/>
    <property type="match status" value="1"/>
</dbReference>
<evidence type="ECO:0000256" key="8">
    <source>
        <dbReference type="HAMAP-Rule" id="MF_01109"/>
    </source>
</evidence>
<feature type="binding site" evidence="8">
    <location>
        <begin position="56"/>
        <end position="59"/>
    </location>
    <ligand>
        <name>carbamoyl phosphate</name>
        <dbReference type="ChEBI" id="CHEBI:58228"/>
    </ligand>
</feature>
<feature type="binding site" evidence="8">
    <location>
        <begin position="236"/>
        <end position="237"/>
    </location>
    <ligand>
        <name>L-ornithine</name>
        <dbReference type="ChEBI" id="CHEBI:46911"/>
    </ligand>
</feature>
<sequence length="338" mass="38856">MNNLYNRNFLRLLDFSSSELKLILDLSQKLKKNKKDKKEIQLLKKKNIALIFEKESTRTRCSFEIAAFDQGAHVTYLGPGSTHFGTKESIEDTAKVLSRLYDGIQYRGHDHKTIEILAKNSKVPVWNGLTEKFHPTQLLADLLTIKETHPKKKFHEIKCAYVGDAHNNIGNSFLEAASLVGLDLRLISPKECWPENNFFSMCKKKSQKHKGNIICTEDIKEGLKYVDFIYTDVWVSMGEPLNTWKERIKLLKSYQVNNTMLNATYNPQVKILHCLPALHNQKTELGKSILQKYGFNNGMEITNDIFQKNEKIIFEQAENRLHTIKAILVSSLAKTINL</sequence>
<dbReference type="EC" id="2.1.3.3" evidence="4 8"/>
<evidence type="ECO:0000256" key="7">
    <source>
        <dbReference type="ARBA" id="ARBA00048772"/>
    </source>
</evidence>
<dbReference type="AlphaFoldDB" id="A0A1B2H8M7"/>
<dbReference type="InterPro" id="IPR006132">
    <property type="entry name" value="Asp/Orn_carbamoyltranf_P-bd"/>
</dbReference>
<dbReference type="Pfam" id="PF02729">
    <property type="entry name" value="OTCace_N"/>
    <property type="match status" value="1"/>
</dbReference>
<dbReference type="InterPro" id="IPR006130">
    <property type="entry name" value="Asp/Orn_carbamoylTrfase"/>
</dbReference>
<evidence type="ECO:0000256" key="2">
    <source>
        <dbReference type="ARBA" id="ARBA00004496"/>
    </source>
</evidence>
<feature type="binding site" evidence="8">
    <location>
        <begin position="134"/>
        <end position="137"/>
    </location>
    <ligand>
        <name>carbamoyl phosphate</name>
        <dbReference type="ChEBI" id="CHEBI:58228"/>
    </ligand>
</feature>
<dbReference type="Pfam" id="PF00185">
    <property type="entry name" value="OTCace"/>
    <property type="match status" value="1"/>
</dbReference>
<feature type="domain" description="Aspartate/ornithine carbamoyltransferase Asp/Orn-binding" evidence="9">
    <location>
        <begin position="156"/>
        <end position="330"/>
    </location>
</feature>
<comment type="function">
    <text evidence="1">Reversibly catalyzes the transfer of the carbamoyl group from carbamoyl phosphate (CP) to the N(epsilon) atom of ornithine (ORN) to produce L-citrulline.</text>
</comment>